<dbReference type="Gene3D" id="2.30.130.30">
    <property type="entry name" value="Hypothetical protein"/>
    <property type="match status" value="1"/>
</dbReference>
<evidence type="ECO:0000313" key="2">
    <source>
        <dbReference type="Proteomes" id="UP000291088"/>
    </source>
</evidence>
<dbReference type="Proteomes" id="UP000291088">
    <property type="component" value="Unassembled WGS sequence"/>
</dbReference>
<name>A0A4Q2SZS3_9HYPH</name>
<sequence length="133" mass="14780">MDDLPKLALSIRQPWAWAILHAGKPVENRSWSTNLRGPICIHAAKGMTMAEYAETRQFVWSLGIKDIPAFDAIRRGGIIGVADLVDVVTHHPSPWFFGPYGFVLANPRAVPFISVKGALGLFDWRKNLEISPC</sequence>
<organism evidence="1 2">
    <name type="scientific">Ciceribacter ferrooxidans</name>
    <dbReference type="NCBI Taxonomy" id="2509717"/>
    <lineage>
        <taxon>Bacteria</taxon>
        <taxon>Pseudomonadati</taxon>
        <taxon>Pseudomonadota</taxon>
        <taxon>Alphaproteobacteria</taxon>
        <taxon>Hyphomicrobiales</taxon>
        <taxon>Rhizobiaceae</taxon>
        <taxon>Ciceribacter</taxon>
    </lineage>
</organism>
<dbReference type="CDD" id="cd06554">
    <property type="entry name" value="ASCH_ASC-1_like"/>
    <property type="match status" value="1"/>
</dbReference>
<dbReference type="EMBL" id="SDVB01000253">
    <property type="protein sequence ID" value="RYC10134.1"/>
    <property type="molecule type" value="Genomic_DNA"/>
</dbReference>
<proteinExistence type="predicted"/>
<dbReference type="OrthoDB" id="359066at2"/>
<comment type="caution">
    <text evidence="1">The sequence shown here is derived from an EMBL/GenBank/DDBJ whole genome shotgun (WGS) entry which is preliminary data.</text>
</comment>
<protein>
    <submittedName>
        <fullName evidence="1">ASCH domain-containing protein</fullName>
    </submittedName>
</protein>
<dbReference type="AlphaFoldDB" id="A0A4Q2SZS3"/>
<keyword evidence="2" id="KW-1185">Reference proteome</keyword>
<dbReference type="SUPFAM" id="SSF88697">
    <property type="entry name" value="PUA domain-like"/>
    <property type="match status" value="1"/>
</dbReference>
<reference evidence="1 2" key="1">
    <citation type="submission" date="2019-01" db="EMBL/GenBank/DDBJ databases">
        <authorList>
            <person name="Deng T."/>
        </authorList>
    </citation>
    <scope>NUCLEOTIDE SEQUENCE [LARGE SCALE GENOMIC DNA]</scope>
    <source>
        <strain evidence="1 2">F8825</strain>
    </source>
</reference>
<dbReference type="InterPro" id="IPR015947">
    <property type="entry name" value="PUA-like_sf"/>
</dbReference>
<evidence type="ECO:0000313" key="1">
    <source>
        <dbReference type="EMBL" id="RYC10134.1"/>
    </source>
</evidence>
<gene>
    <name evidence="1" type="ORF">EUU22_18880</name>
</gene>
<dbReference type="RefSeq" id="WP_129333526.1">
    <property type="nucleotide sequence ID" value="NZ_SDVB01000253.1"/>
</dbReference>
<accession>A0A4Q2SZS3</accession>